<keyword evidence="2 5" id="KW-0812">Transmembrane</keyword>
<feature type="transmembrane region" description="Helical" evidence="5">
    <location>
        <begin position="252"/>
        <end position="273"/>
    </location>
</feature>
<gene>
    <name evidence="7" type="ORF">A6122_1746</name>
</gene>
<feature type="transmembrane region" description="Helical" evidence="5">
    <location>
        <begin position="94"/>
        <end position="112"/>
    </location>
</feature>
<dbReference type="AlphaFoldDB" id="A0A160KTM8"/>
<dbReference type="EMBL" id="CP015515">
    <property type="protein sequence ID" value="AND16877.1"/>
    <property type="molecule type" value="Genomic_DNA"/>
</dbReference>
<keyword evidence="3 5" id="KW-1133">Transmembrane helix</keyword>
<organism evidence="7 8">
    <name type="scientific">Rathayibacter tritici</name>
    <dbReference type="NCBI Taxonomy" id="33888"/>
    <lineage>
        <taxon>Bacteria</taxon>
        <taxon>Bacillati</taxon>
        <taxon>Actinomycetota</taxon>
        <taxon>Actinomycetes</taxon>
        <taxon>Micrococcales</taxon>
        <taxon>Microbacteriaceae</taxon>
        <taxon>Rathayibacter</taxon>
    </lineage>
</organism>
<reference evidence="7 8" key="1">
    <citation type="submission" date="2016-05" db="EMBL/GenBank/DDBJ databases">
        <title>Complete genome sequence of Rathayibacter tritici NCPPB 1953.</title>
        <authorList>
            <person name="Park J."/>
            <person name="Lee H.-H."/>
            <person name="Lee S.-W."/>
            <person name="Seo Y.-S."/>
        </authorList>
    </citation>
    <scope>NUCLEOTIDE SEQUENCE [LARGE SCALE GENOMIC DNA]</scope>
    <source>
        <strain evidence="7 8">NCPPB 1953</strain>
    </source>
</reference>
<proteinExistence type="predicted"/>
<accession>A0A160KTM8</accession>
<evidence type="ECO:0000313" key="8">
    <source>
        <dbReference type="Proteomes" id="UP000077071"/>
    </source>
</evidence>
<feature type="transmembrane region" description="Helical" evidence="5">
    <location>
        <begin position="65"/>
        <end position="82"/>
    </location>
</feature>
<dbReference type="Pfam" id="PF04932">
    <property type="entry name" value="Wzy_C"/>
    <property type="match status" value="1"/>
</dbReference>
<dbReference type="PANTHER" id="PTHR37422:SF13">
    <property type="entry name" value="LIPOPOLYSACCHARIDE BIOSYNTHESIS PROTEIN PA4999-RELATED"/>
    <property type="match status" value="1"/>
</dbReference>
<evidence type="ECO:0000256" key="2">
    <source>
        <dbReference type="ARBA" id="ARBA00022692"/>
    </source>
</evidence>
<feature type="transmembrane region" description="Helical" evidence="5">
    <location>
        <begin position="36"/>
        <end position="53"/>
    </location>
</feature>
<keyword evidence="8" id="KW-1185">Reference proteome</keyword>
<name>A0A160KTM8_9MICO</name>
<dbReference type="RefSeq" id="WP_084415921.1">
    <property type="nucleotide sequence ID" value="NZ_PSUM01000002.1"/>
</dbReference>
<dbReference type="InterPro" id="IPR051533">
    <property type="entry name" value="WaaL-like"/>
</dbReference>
<comment type="subcellular location">
    <subcellularLocation>
        <location evidence="1">Membrane</location>
        <topology evidence="1">Multi-pass membrane protein</topology>
    </subcellularLocation>
</comment>
<evidence type="ECO:0000313" key="7">
    <source>
        <dbReference type="EMBL" id="AND16877.1"/>
    </source>
</evidence>
<dbReference type="PANTHER" id="PTHR37422">
    <property type="entry name" value="TEICHURONIC ACID BIOSYNTHESIS PROTEIN TUAE"/>
    <property type="match status" value="1"/>
</dbReference>
<protein>
    <recommendedName>
        <fullName evidence="6">O-antigen ligase-related domain-containing protein</fullName>
    </recommendedName>
</protein>
<feature type="transmembrane region" description="Helical" evidence="5">
    <location>
        <begin position="381"/>
        <end position="403"/>
    </location>
</feature>
<evidence type="ECO:0000259" key="6">
    <source>
        <dbReference type="Pfam" id="PF04932"/>
    </source>
</evidence>
<feature type="transmembrane region" description="Helical" evidence="5">
    <location>
        <begin position="409"/>
        <end position="426"/>
    </location>
</feature>
<dbReference type="Proteomes" id="UP000077071">
    <property type="component" value="Chromosome"/>
</dbReference>
<keyword evidence="4 5" id="KW-0472">Membrane</keyword>
<dbReference type="PATRIC" id="fig|33888.3.peg.1924"/>
<evidence type="ECO:0000256" key="3">
    <source>
        <dbReference type="ARBA" id="ARBA00022989"/>
    </source>
</evidence>
<dbReference type="KEGG" id="rtn:A6122_1746"/>
<feature type="transmembrane region" description="Helical" evidence="5">
    <location>
        <begin position="12"/>
        <end position="30"/>
    </location>
</feature>
<sequence>MPPSDPRRARRPLAVGLFLGSAAGLVGVQINALGPFQGVTILLVVLSFLLALLWKDKAPLARVRLTPLDYSFLLLLLAWGLIELLNANEMRHSPFIGVLLTVGVAYAATFPVRMVVRAPSDLAPFLRGFSAPGVLVAGIAIAQLLRVPGVNEVLVQVTSSDGLTERLSSGWDIRGTSTIGHWTALGGYFACIIAASCVDLVVSSAGTKLAAWPIITLTVLFAGAVTTLTFATIGAAAVILALTALRLKARPVLVLSGVAVLVGGWLAFGQSIAARLEQQSGQSQYVIAQYSWLPQTIGYRVNIWVTETLPAIAERPFTGWGAQVYAAAEKDWPVRPLSLVWGSPESEWLRTVIAGGVVGLLAEILLLLVAFAVVLRSRRALGAAVVFPVSILLVVLVVISTIHSHFSNPGVPLALWPLVFAVAVAAQRMKTQPPAEDPTRGRHCVHP</sequence>
<feature type="transmembrane region" description="Helical" evidence="5">
    <location>
        <begin position="348"/>
        <end position="374"/>
    </location>
</feature>
<dbReference type="OrthoDB" id="4773834at2"/>
<dbReference type="GO" id="GO:0016020">
    <property type="term" value="C:membrane"/>
    <property type="evidence" value="ECO:0007669"/>
    <property type="project" value="UniProtKB-SubCell"/>
</dbReference>
<dbReference type="InterPro" id="IPR007016">
    <property type="entry name" value="O-antigen_ligase-rel_domated"/>
</dbReference>
<evidence type="ECO:0000256" key="1">
    <source>
        <dbReference type="ARBA" id="ARBA00004141"/>
    </source>
</evidence>
<evidence type="ECO:0000256" key="4">
    <source>
        <dbReference type="ARBA" id="ARBA00023136"/>
    </source>
</evidence>
<evidence type="ECO:0000256" key="5">
    <source>
        <dbReference type="SAM" id="Phobius"/>
    </source>
</evidence>
<feature type="domain" description="O-antigen ligase-related" evidence="6">
    <location>
        <begin position="220"/>
        <end position="362"/>
    </location>
</feature>
<feature type="transmembrane region" description="Helical" evidence="5">
    <location>
        <begin position="210"/>
        <end position="240"/>
    </location>
</feature>